<sequence length="195" mass="18881">MILHRTCLVGLAATALLAPLAGATGAWAQDPVQGAVGLDAQVAQVCVLGAPSPGALALGQISESSGARVGRLATIANQSIQLPGTFCNYAGAALAISASPLAVTGTTTQAGFVGSVDYTCTISAWGATSATVRTSAGSTSGVGSPSTSSAPKETDLTLVVSDFATASDSQLQPGSYLALVTITLGPDAGLAASGS</sequence>
<evidence type="ECO:0000313" key="4">
    <source>
        <dbReference type="EMBL" id="PLR15389.1"/>
    </source>
</evidence>
<keyword evidence="6" id="KW-1185">Reference proteome</keyword>
<feature type="region of interest" description="Disordered" evidence="1">
    <location>
        <begin position="134"/>
        <end position="153"/>
    </location>
</feature>
<dbReference type="AlphaFoldDB" id="A0A2N5CTL1"/>
<organism evidence="4 5">
    <name type="scientific">Caulobacter flavus</name>
    <dbReference type="NCBI Taxonomy" id="1679497"/>
    <lineage>
        <taxon>Bacteria</taxon>
        <taxon>Pseudomonadati</taxon>
        <taxon>Pseudomonadota</taxon>
        <taxon>Alphaproteobacteria</taxon>
        <taxon>Caulobacterales</taxon>
        <taxon>Caulobacteraceae</taxon>
        <taxon>Caulobacter</taxon>
    </lineage>
</organism>
<evidence type="ECO:0000313" key="3">
    <source>
        <dbReference type="EMBL" id="AYV47735.1"/>
    </source>
</evidence>
<evidence type="ECO:0000313" key="5">
    <source>
        <dbReference type="Proteomes" id="UP000234483"/>
    </source>
</evidence>
<dbReference type="Proteomes" id="UP000234483">
    <property type="component" value="Unassembled WGS sequence"/>
</dbReference>
<protein>
    <recommendedName>
        <fullName evidence="7">Spore coat protein U domain-containing protein</fullName>
    </recommendedName>
</protein>
<dbReference type="OrthoDB" id="7186961at2"/>
<dbReference type="Proteomes" id="UP000281192">
    <property type="component" value="Chromosome"/>
</dbReference>
<gene>
    <name evidence="3" type="ORF">C1707_16535</name>
    <name evidence="4" type="ORF">CFHF_12130</name>
</gene>
<name>A0A2N5CTL1_9CAUL</name>
<evidence type="ECO:0000256" key="1">
    <source>
        <dbReference type="SAM" id="MobiDB-lite"/>
    </source>
</evidence>
<dbReference type="RefSeq" id="WP_101713275.1">
    <property type="nucleotide sequence ID" value="NZ_CP026100.1"/>
</dbReference>
<evidence type="ECO:0000256" key="2">
    <source>
        <dbReference type="SAM" id="SignalP"/>
    </source>
</evidence>
<dbReference type="KEGG" id="cfh:C1707_16535"/>
<dbReference type="EMBL" id="PJRQ01000023">
    <property type="protein sequence ID" value="PLR15389.1"/>
    <property type="molecule type" value="Genomic_DNA"/>
</dbReference>
<evidence type="ECO:0008006" key="7">
    <source>
        <dbReference type="Google" id="ProtNLM"/>
    </source>
</evidence>
<accession>A0A2N5CTL1</accession>
<feature type="signal peptide" evidence="2">
    <location>
        <begin position="1"/>
        <end position="28"/>
    </location>
</feature>
<evidence type="ECO:0000313" key="6">
    <source>
        <dbReference type="Proteomes" id="UP000281192"/>
    </source>
</evidence>
<feature type="compositionally biased region" description="Low complexity" evidence="1">
    <location>
        <begin position="134"/>
        <end position="151"/>
    </location>
</feature>
<reference evidence="3 6" key="2">
    <citation type="submission" date="2018-01" db="EMBL/GenBank/DDBJ databases">
        <title>Complete genome sequence of Caulobacter flavus RHGG3.</title>
        <authorList>
            <person name="Yang E."/>
        </authorList>
    </citation>
    <scope>NUCLEOTIDE SEQUENCE [LARGE SCALE GENOMIC DNA]</scope>
    <source>
        <strain evidence="3 6">RHGG3</strain>
    </source>
</reference>
<reference evidence="4 5" key="1">
    <citation type="submission" date="2017-12" db="EMBL/GenBank/DDBJ databases">
        <title>The genome sequence of Caulobacter flavus CGMCC1 15093.</title>
        <authorList>
            <person name="Gao J."/>
            <person name="Mao X."/>
            <person name="Sun J."/>
        </authorList>
    </citation>
    <scope>NUCLEOTIDE SEQUENCE [LARGE SCALE GENOMIC DNA]</scope>
    <source>
        <strain evidence="4 5">CGMCC1 15093</strain>
    </source>
</reference>
<keyword evidence="2" id="KW-0732">Signal</keyword>
<dbReference type="EMBL" id="CP026100">
    <property type="protein sequence ID" value="AYV47735.1"/>
    <property type="molecule type" value="Genomic_DNA"/>
</dbReference>
<feature type="chain" id="PRO_5044239424" description="Spore coat protein U domain-containing protein" evidence="2">
    <location>
        <begin position="29"/>
        <end position="195"/>
    </location>
</feature>
<proteinExistence type="predicted"/>